<dbReference type="SUPFAM" id="SSF82714">
    <property type="entry name" value="Multidrug efflux transporter AcrB TolC docking domain, DN and DC subdomains"/>
    <property type="match status" value="2"/>
</dbReference>
<gene>
    <name evidence="2" type="ORF">GCM10017083_03100</name>
</gene>
<keyword evidence="1" id="KW-1133">Transmembrane helix</keyword>
<keyword evidence="3" id="KW-1185">Reference proteome</keyword>
<dbReference type="Gene3D" id="3.30.2090.10">
    <property type="entry name" value="Multidrug efflux transporter AcrB TolC docking domain, DN and DC subdomains"/>
    <property type="match status" value="2"/>
</dbReference>
<dbReference type="PANTHER" id="PTHR32063">
    <property type="match status" value="1"/>
</dbReference>
<dbReference type="Gene3D" id="3.30.70.1430">
    <property type="entry name" value="Multidrug efflux transporter AcrB pore domain"/>
    <property type="match status" value="2"/>
</dbReference>
<dbReference type="Gene3D" id="3.30.70.1440">
    <property type="entry name" value="Multidrug efflux transporter AcrB pore domain"/>
    <property type="match status" value="1"/>
</dbReference>
<reference evidence="2" key="1">
    <citation type="journal article" date="2014" name="Int. J. Syst. Evol. Microbiol.">
        <title>Complete genome sequence of Corynebacterium casei LMG S-19264T (=DSM 44701T), isolated from a smear-ripened cheese.</title>
        <authorList>
            <consortium name="US DOE Joint Genome Institute (JGI-PGF)"/>
            <person name="Walter F."/>
            <person name="Albersmeier A."/>
            <person name="Kalinowski J."/>
            <person name="Ruckert C."/>
        </authorList>
    </citation>
    <scope>NUCLEOTIDE SEQUENCE</scope>
    <source>
        <strain evidence="2">KCTC 42651</strain>
    </source>
</reference>
<dbReference type="RefSeq" id="WP_189987148.1">
    <property type="nucleotide sequence ID" value="NZ_BMZS01000001.1"/>
</dbReference>
<sequence>MIRYFTGHPTAANLLMLAFIVAGVVIAPTLRRETFPRIDPNEVQARIAYPGASPAEVSDAVCQRVEDAVEAVDNMAEVRCEAREGLAIATLEMTEGANFDRFFLDIKTEIDAIDSFPDEVETPAVKQLGLTDFVAAVAITGPDRLPDLKAYAEAVKARMLRWGGIPNVAVTGFSDHQIRIEVRDAVARALGLSVSDIADLVGRRNVELPAGDIESADRLVAVRFDDQRASVDDLRDLVVVEGGRGGQVRLGDIATVTDRFQDDEVRIEFNGRPAALLEITKTWSEDSLDVIARLQAFLEAERSRAPPGVTLALTSDRSSIVRDRLVMLYENAAQGIVLVAAAIWLFFGVRTAFWISMGLPVSFLGGLAAMAVLGYSINMLTMVGLLIVIGIIMDDAIVIAENVEAKRHAGRPALQAAVEGTMQVLPGVVSSFITTAAVFGYLAFLSGDLGQLLSVVPVVMLLVLAVSLVEAFLILPNHLGHDRGPDRPGRVRRAAERWLERVRDRVVGPTAERAVAHRYLTVGIAFALFLVAVAMLAGGVLKFQAFPDLDGDTLEARITLPRGSRLADTEAMVARLVDAAGRVDAALTPEQPDGRPLIRHVLVTYNENADTNDTGANLATVSVDLLSSEIRSVDNDGVVDRWRREVGPLLDTVRVTYAEPARGPAGKAVEFRLAGDDLADLDAAAGELEAWLAGYRGTRDLLDDLDPGKPEIVLTLKEGAGQLGLDARTVAQQLRAAFFGTTADEIQVGVEAYEIDVRLAGADRRSLADLDEAVIATADGKLVPLSEVANARWDRGYARIIRIDRRPTVTVQGDVDTRVANAAEIVNETMQGFVPALQQRYPGLSVSIEGQVANGRTTGASMAKALVLGLIGIFLVLSFQFRSYVEPVVVMSLIPFTLIGAVFGHLALGIDFSLPSLLGLISLSGIVVNDSILLVHFIKNEHAPGDTTVEQAGPKAAKARFRAILLTSLTTVAGLLPLLFETSLQAQILIPLVTSIAFGLTVTTLLVLFVVPAFYAILDDFGLTSLARDREFAARPPTQSAADGSSGAAV</sequence>
<keyword evidence="1" id="KW-0472">Membrane</keyword>
<dbReference type="InterPro" id="IPR001036">
    <property type="entry name" value="Acrflvin-R"/>
</dbReference>
<proteinExistence type="predicted"/>
<evidence type="ECO:0000313" key="2">
    <source>
        <dbReference type="EMBL" id="GHD40130.1"/>
    </source>
</evidence>
<dbReference type="AlphaFoldDB" id="A0A918XMS8"/>
<feature type="transmembrane region" description="Helical" evidence="1">
    <location>
        <begin position="865"/>
        <end position="882"/>
    </location>
</feature>
<dbReference type="GO" id="GO:0005886">
    <property type="term" value="C:plasma membrane"/>
    <property type="evidence" value="ECO:0007669"/>
    <property type="project" value="TreeGrafter"/>
</dbReference>
<feature type="transmembrane region" description="Helical" evidence="1">
    <location>
        <begin position="420"/>
        <end position="445"/>
    </location>
</feature>
<dbReference type="SUPFAM" id="SSF82693">
    <property type="entry name" value="Multidrug efflux transporter AcrB pore domain, PN1, PN2, PC1 and PC2 subdomains"/>
    <property type="match status" value="2"/>
</dbReference>
<feature type="transmembrane region" description="Helical" evidence="1">
    <location>
        <begin position="519"/>
        <end position="541"/>
    </location>
</feature>
<reference evidence="2" key="2">
    <citation type="submission" date="2020-09" db="EMBL/GenBank/DDBJ databases">
        <authorList>
            <person name="Sun Q."/>
            <person name="Kim S."/>
        </authorList>
    </citation>
    <scope>NUCLEOTIDE SEQUENCE</scope>
    <source>
        <strain evidence="2">KCTC 42651</strain>
    </source>
</reference>
<feature type="transmembrane region" description="Helical" evidence="1">
    <location>
        <begin position="326"/>
        <end position="347"/>
    </location>
</feature>
<feature type="transmembrane region" description="Helical" evidence="1">
    <location>
        <begin position="917"/>
        <end position="939"/>
    </location>
</feature>
<organism evidence="2 3">
    <name type="scientific">Thalassobaculum fulvum</name>
    <dbReference type="NCBI Taxonomy" id="1633335"/>
    <lineage>
        <taxon>Bacteria</taxon>
        <taxon>Pseudomonadati</taxon>
        <taxon>Pseudomonadota</taxon>
        <taxon>Alphaproteobacteria</taxon>
        <taxon>Rhodospirillales</taxon>
        <taxon>Thalassobaculaceae</taxon>
        <taxon>Thalassobaculum</taxon>
    </lineage>
</organism>
<feature type="transmembrane region" description="Helical" evidence="1">
    <location>
        <begin position="992"/>
        <end position="1018"/>
    </location>
</feature>
<dbReference type="PRINTS" id="PR00702">
    <property type="entry name" value="ACRIFLAVINRP"/>
</dbReference>
<feature type="transmembrane region" description="Helical" evidence="1">
    <location>
        <begin position="959"/>
        <end position="980"/>
    </location>
</feature>
<dbReference type="Gene3D" id="1.20.1640.10">
    <property type="entry name" value="Multidrug efflux transporter AcrB transmembrane domain"/>
    <property type="match status" value="2"/>
</dbReference>
<dbReference type="Pfam" id="PF00873">
    <property type="entry name" value="ACR_tran"/>
    <property type="match status" value="1"/>
</dbReference>
<name>A0A918XMS8_9PROT</name>
<evidence type="ECO:0000313" key="3">
    <source>
        <dbReference type="Proteomes" id="UP000630353"/>
    </source>
</evidence>
<dbReference type="PANTHER" id="PTHR32063:SF33">
    <property type="entry name" value="RND SUPERFAMILY EFFLUX PUMP PERMEASE COMPONENT"/>
    <property type="match status" value="1"/>
</dbReference>
<feature type="transmembrane region" description="Helical" evidence="1">
    <location>
        <begin position="452"/>
        <end position="475"/>
    </location>
</feature>
<protein>
    <submittedName>
        <fullName evidence="2">Acriflavin resistance protein</fullName>
    </submittedName>
</protein>
<dbReference type="EMBL" id="BMZS01000001">
    <property type="protein sequence ID" value="GHD40130.1"/>
    <property type="molecule type" value="Genomic_DNA"/>
</dbReference>
<comment type="caution">
    <text evidence="2">The sequence shown here is derived from an EMBL/GenBank/DDBJ whole genome shotgun (WGS) entry which is preliminary data.</text>
</comment>
<feature type="transmembrane region" description="Helical" evidence="1">
    <location>
        <begin position="380"/>
        <end position="400"/>
    </location>
</feature>
<dbReference type="GO" id="GO:0042910">
    <property type="term" value="F:xenobiotic transmembrane transporter activity"/>
    <property type="evidence" value="ECO:0007669"/>
    <property type="project" value="TreeGrafter"/>
</dbReference>
<accession>A0A918XMS8</accession>
<dbReference type="InterPro" id="IPR027463">
    <property type="entry name" value="AcrB_DN_DC_subdom"/>
</dbReference>
<feature type="transmembrane region" description="Helical" evidence="1">
    <location>
        <begin position="888"/>
        <end position="910"/>
    </location>
</feature>
<dbReference type="Proteomes" id="UP000630353">
    <property type="component" value="Unassembled WGS sequence"/>
</dbReference>
<dbReference type="Gene3D" id="3.30.70.1320">
    <property type="entry name" value="Multidrug efflux transporter AcrB pore domain like"/>
    <property type="match status" value="1"/>
</dbReference>
<dbReference type="SUPFAM" id="SSF82866">
    <property type="entry name" value="Multidrug efflux transporter AcrB transmembrane domain"/>
    <property type="match status" value="2"/>
</dbReference>
<feature type="transmembrane region" description="Helical" evidence="1">
    <location>
        <begin position="12"/>
        <end position="30"/>
    </location>
</feature>
<evidence type="ECO:0000256" key="1">
    <source>
        <dbReference type="SAM" id="Phobius"/>
    </source>
</evidence>
<keyword evidence="1" id="KW-0812">Transmembrane</keyword>